<dbReference type="EMBL" id="BSKO01000001">
    <property type="protein sequence ID" value="GLO67915.1"/>
    <property type="molecule type" value="Genomic_DNA"/>
</dbReference>
<dbReference type="Gene3D" id="1.10.287.130">
    <property type="match status" value="1"/>
</dbReference>
<evidence type="ECO:0000313" key="17">
    <source>
        <dbReference type="Proteomes" id="UP001275436"/>
    </source>
</evidence>
<dbReference type="Pfam" id="PF17203">
    <property type="entry name" value="sCache_3_2"/>
    <property type="match status" value="1"/>
</dbReference>
<dbReference type="InterPro" id="IPR029151">
    <property type="entry name" value="Sensor-like_sf"/>
</dbReference>
<dbReference type="SUPFAM" id="SSF55874">
    <property type="entry name" value="ATPase domain of HSP90 chaperone/DNA topoisomerase II/histidine kinase"/>
    <property type="match status" value="1"/>
</dbReference>
<reference evidence="16 17" key="1">
    <citation type="submission" date="2023-02" db="EMBL/GenBank/DDBJ databases">
        <title>Oceanobacillus kimchii IFOP_LL358 isolated form Alexandrium catenella lab strain.</title>
        <authorList>
            <person name="Gajardo G."/>
            <person name="Ueki S."/>
            <person name="Maruyama F."/>
        </authorList>
    </citation>
    <scope>NUCLEOTIDE SEQUENCE [LARGE SCALE GENOMIC DNA]</scope>
    <source>
        <strain evidence="16 17">IFOP_LL358</strain>
    </source>
</reference>
<dbReference type="PRINTS" id="PR00344">
    <property type="entry name" value="BCTRLSENSOR"/>
</dbReference>
<dbReference type="InterPro" id="IPR016120">
    <property type="entry name" value="Sig_transdc_His_kin_SpoOB"/>
</dbReference>
<keyword evidence="10" id="KW-0067">ATP-binding</keyword>
<feature type="transmembrane region" description="Helical" evidence="14">
    <location>
        <begin position="7"/>
        <end position="25"/>
    </location>
</feature>
<dbReference type="Proteomes" id="UP001275436">
    <property type="component" value="Unassembled WGS sequence"/>
</dbReference>
<evidence type="ECO:0000256" key="13">
    <source>
        <dbReference type="ARBA" id="ARBA00023136"/>
    </source>
</evidence>
<dbReference type="InterPro" id="IPR033463">
    <property type="entry name" value="sCache_3"/>
</dbReference>
<accession>A0ABQ5TRH9</accession>
<dbReference type="RefSeq" id="WP_317958367.1">
    <property type="nucleotide sequence ID" value="NZ_BSKO01000001.1"/>
</dbReference>
<dbReference type="InterPro" id="IPR005467">
    <property type="entry name" value="His_kinase_dom"/>
</dbReference>
<dbReference type="InterPro" id="IPR035965">
    <property type="entry name" value="PAS-like_dom_sf"/>
</dbReference>
<dbReference type="Pfam" id="PF02518">
    <property type="entry name" value="HATPase_c"/>
    <property type="match status" value="1"/>
</dbReference>
<evidence type="ECO:0000256" key="4">
    <source>
        <dbReference type="ARBA" id="ARBA00022475"/>
    </source>
</evidence>
<evidence type="ECO:0000313" key="16">
    <source>
        <dbReference type="EMBL" id="GLO67915.1"/>
    </source>
</evidence>
<keyword evidence="7 14" id="KW-0812">Transmembrane</keyword>
<evidence type="ECO:0000256" key="5">
    <source>
        <dbReference type="ARBA" id="ARBA00022553"/>
    </source>
</evidence>
<dbReference type="Gene3D" id="3.30.565.10">
    <property type="entry name" value="Histidine kinase-like ATPase, C-terminal domain"/>
    <property type="match status" value="1"/>
</dbReference>
<dbReference type="InterPro" id="IPR039506">
    <property type="entry name" value="SPOB_a"/>
</dbReference>
<evidence type="ECO:0000259" key="15">
    <source>
        <dbReference type="PROSITE" id="PS50109"/>
    </source>
</evidence>
<dbReference type="GO" id="GO:0016301">
    <property type="term" value="F:kinase activity"/>
    <property type="evidence" value="ECO:0007669"/>
    <property type="project" value="UniProtKB-KW"/>
</dbReference>
<keyword evidence="17" id="KW-1185">Reference proteome</keyword>
<proteinExistence type="predicted"/>
<keyword evidence="12" id="KW-0902">Two-component regulatory system</keyword>
<evidence type="ECO:0000256" key="8">
    <source>
        <dbReference type="ARBA" id="ARBA00022741"/>
    </source>
</evidence>
<dbReference type="NCBIfam" id="NF008298">
    <property type="entry name" value="PRK11086.1"/>
    <property type="match status" value="1"/>
</dbReference>
<dbReference type="Pfam" id="PF14689">
    <property type="entry name" value="SPOB_a"/>
    <property type="match status" value="1"/>
</dbReference>
<evidence type="ECO:0000256" key="2">
    <source>
        <dbReference type="ARBA" id="ARBA00004651"/>
    </source>
</evidence>
<evidence type="ECO:0000256" key="6">
    <source>
        <dbReference type="ARBA" id="ARBA00022679"/>
    </source>
</evidence>
<feature type="domain" description="Histidine kinase" evidence="15">
    <location>
        <begin position="316"/>
        <end position="528"/>
    </location>
</feature>
<dbReference type="PANTHER" id="PTHR43547">
    <property type="entry name" value="TWO-COMPONENT HISTIDINE KINASE"/>
    <property type="match status" value="1"/>
</dbReference>
<keyword evidence="6" id="KW-0808">Transferase</keyword>
<evidence type="ECO:0000256" key="3">
    <source>
        <dbReference type="ARBA" id="ARBA00012438"/>
    </source>
</evidence>
<dbReference type="InterPro" id="IPR000014">
    <property type="entry name" value="PAS"/>
</dbReference>
<dbReference type="SUPFAM" id="SSF55785">
    <property type="entry name" value="PYP-like sensor domain (PAS domain)"/>
    <property type="match status" value="1"/>
</dbReference>
<keyword evidence="4" id="KW-1003">Cell membrane</keyword>
<protein>
    <recommendedName>
        <fullName evidence="3">histidine kinase</fullName>
        <ecNumber evidence="3">2.7.13.3</ecNumber>
    </recommendedName>
</protein>
<keyword evidence="8" id="KW-0547">Nucleotide-binding</keyword>
<dbReference type="PROSITE" id="PS50109">
    <property type="entry name" value="HIS_KIN"/>
    <property type="match status" value="1"/>
</dbReference>
<comment type="catalytic activity">
    <reaction evidence="1">
        <text>ATP + protein L-histidine = ADP + protein N-phospho-L-histidine.</text>
        <dbReference type="EC" id="2.7.13.3"/>
    </reaction>
</comment>
<dbReference type="SUPFAM" id="SSF103190">
    <property type="entry name" value="Sensory domain-like"/>
    <property type="match status" value="1"/>
</dbReference>
<gene>
    <name evidence="16" type="ORF">MACH08_36990</name>
</gene>
<name>A0ABQ5TRH9_9BACI</name>
<keyword evidence="9 16" id="KW-0418">Kinase</keyword>
<dbReference type="InterPro" id="IPR013767">
    <property type="entry name" value="PAS_fold"/>
</dbReference>
<evidence type="ECO:0000256" key="11">
    <source>
        <dbReference type="ARBA" id="ARBA00022989"/>
    </source>
</evidence>
<dbReference type="Gene3D" id="3.30.450.20">
    <property type="entry name" value="PAS domain"/>
    <property type="match status" value="2"/>
</dbReference>
<evidence type="ECO:0000256" key="7">
    <source>
        <dbReference type="ARBA" id="ARBA00022692"/>
    </source>
</evidence>
<dbReference type="EC" id="2.7.13.3" evidence="3"/>
<dbReference type="SMART" id="SM00387">
    <property type="entry name" value="HATPase_c"/>
    <property type="match status" value="1"/>
</dbReference>
<keyword evidence="5" id="KW-0597">Phosphoprotein</keyword>
<feature type="transmembrane region" description="Helical" evidence="14">
    <location>
        <begin position="176"/>
        <end position="194"/>
    </location>
</feature>
<dbReference type="SMART" id="SM00091">
    <property type="entry name" value="PAS"/>
    <property type="match status" value="1"/>
</dbReference>
<dbReference type="Pfam" id="PF00989">
    <property type="entry name" value="PAS"/>
    <property type="match status" value="1"/>
</dbReference>
<evidence type="ECO:0000256" key="1">
    <source>
        <dbReference type="ARBA" id="ARBA00000085"/>
    </source>
</evidence>
<dbReference type="SUPFAM" id="SSF55890">
    <property type="entry name" value="Sporulation response regulatory protein Spo0B"/>
    <property type="match status" value="1"/>
</dbReference>
<keyword evidence="13 14" id="KW-0472">Membrane</keyword>
<evidence type="ECO:0000256" key="14">
    <source>
        <dbReference type="SAM" id="Phobius"/>
    </source>
</evidence>
<keyword evidence="11 14" id="KW-1133">Transmembrane helix</keyword>
<dbReference type="InterPro" id="IPR004358">
    <property type="entry name" value="Sig_transdc_His_kin-like_C"/>
</dbReference>
<organism evidence="16 17">
    <name type="scientific">Oceanobacillus kimchii</name>
    <dbReference type="NCBI Taxonomy" id="746691"/>
    <lineage>
        <taxon>Bacteria</taxon>
        <taxon>Bacillati</taxon>
        <taxon>Bacillota</taxon>
        <taxon>Bacilli</taxon>
        <taxon>Bacillales</taxon>
        <taxon>Bacillaceae</taxon>
        <taxon>Oceanobacillus</taxon>
    </lineage>
</organism>
<dbReference type="InterPro" id="IPR036890">
    <property type="entry name" value="HATPase_C_sf"/>
</dbReference>
<dbReference type="InterPro" id="IPR003594">
    <property type="entry name" value="HATPase_dom"/>
</dbReference>
<evidence type="ECO:0000256" key="12">
    <source>
        <dbReference type="ARBA" id="ARBA00023012"/>
    </source>
</evidence>
<sequence length="533" mass="59558">MGKKKTRLSVLITTLVCLVVIIVLITNDLLINYATGERLKENIEEKAVIISRTMAKSEWVINGLQNKDEEKYIQEYTNEISRSTDLTFIVVMDMNGIRKSHPNSELIGKPFVGGDEDTVLEQGIEHISISVGTLGDSLRAFSPIFNGDGEQIGAVSVGISLQEINDVIYNNHISNLISSIVGLIIGILGAWFIARYIKRILFGLEPFQIAKMLKERSATLESAREGIITIDTDHKITIVNKAAMKVFEKAGITESPVGKSVEQVLPHSHLEEILESKQPAMDVEQKINGVTILANRMPIVVNDEVVGAISTFRDLTELKQLAKQLSGVKLYAEALRAQSHEFMNKLHVINGMVTTKSYDELDDYIKQIVNQRNEELNHVVKNVKDSILAGFLLGKLSDARERDVNLQIDIAEEIPAVPDNQVVHKLITVIGNLIDNAIDAIISKENRTIDMYVSYKNDWLYIGIQDYGVGIDENTQQQMFQKGYSTKGNNRGYGLYLVKQSVEALGGSLRFETLEAGTIFEVEVPYKIRRDIR</sequence>
<evidence type="ECO:0000256" key="10">
    <source>
        <dbReference type="ARBA" id="ARBA00022840"/>
    </source>
</evidence>
<comment type="caution">
    <text evidence="16">The sequence shown here is derived from an EMBL/GenBank/DDBJ whole genome shotgun (WGS) entry which is preliminary data.</text>
</comment>
<dbReference type="PANTHER" id="PTHR43547:SF10">
    <property type="entry name" value="SENSOR HISTIDINE KINASE DCUS"/>
    <property type="match status" value="1"/>
</dbReference>
<evidence type="ECO:0000256" key="9">
    <source>
        <dbReference type="ARBA" id="ARBA00022777"/>
    </source>
</evidence>
<comment type="subcellular location">
    <subcellularLocation>
        <location evidence="2">Cell membrane</location>
        <topology evidence="2">Multi-pass membrane protein</topology>
    </subcellularLocation>
</comment>